<dbReference type="Proteomes" id="UP000323521">
    <property type="component" value="Chromosome"/>
</dbReference>
<evidence type="ECO:0000313" key="2">
    <source>
        <dbReference type="Proteomes" id="UP000323521"/>
    </source>
</evidence>
<dbReference type="KEGG" id="fwa:DCMF_26960"/>
<name>A0A3G1KZR9_FORW1</name>
<gene>
    <name evidence="1" type="ORF">DCMF_26960</name>
</gene>
<proteinExistence type="predicted"/>
<accession>A0A3G1KZR9</accession>
<sequence length="65" mass="7480">MDSEGLFFVGMTFAILFDSEKTLMVRGLFSGPEIDKKGKKSEFKINFILLKSRAGKRTFSPYYFI</sequence>
<protein>
    <submittedName>
        <fullName evidence="1">Uncharacterized protein</fullName>
    </submittedName>
</protein>
<keyword evidence="2" id="KW-1185">Reference proteome</keyword>
<reference evidence="1 2" key="1">
    <citation type="submission" date="2016-10" db="EMBL/GenBank/DDBJ databases">
        <title>Complete Genome Sequence of Peptococcaceae strain DCMF.</title>
        <authorList>
            <person name="Edwards R.J."/>
            <person name="Holland S.I."/>
            <person name="Deshpande N.P."/>
            <person name="Wong Y.K."/>
            <person name="Ertan H."/>
            <person name="Manefield M."/>
            <person name="Russell T.L."/>
            <person name="Lee M.J."/>
        </authorList>
    </citation>
    <scope>NUCLEOTIDE SEQUENCE [LARGE SCALE GENOMIC DNA]</scope>
    <source>
        <strain evidence="1 2">DCMF</strain>
    </source>
</reference>
<dbReference type="AlphaFoldDB" id="A0A3G1KZR9"/>
<evidence type="ECO:0000313" key="1">
    <source>
        <dbReference type="EMBL" id="ATW27910.1"/>
    </source>
</evidence>
<dbReference type="EMBL" id="CP017634">
    <property type="protein sequence ID" value="ATW27910.1"/>
    <property type="molecule type" value="Genomic_DNA"/>
</dbReference>
<organism evidence="1 2">
    <name type="scientific">Formimonas warabiya</name>
    <dbReference type="NCBI Taxonomy" id="1761012"/>
    <lineage>
        <taxon>Bacteria</taxon>
        <taxon>Bacillati</taxon>
        <taxon>Bacillota</taxon>
        <taxon>Clostridia</taxon>
        <taxon>Eubacteriales</taxon>
        <taxon>Peptococcaceae</taxon>
        <taxon>Candidatus Formimonas</taxon>
    </lineage>
</organism>